<dbReference type="AlphaFoldDB" id="A0AAE3AIH6"/>
<evidence type="ECO:0000313" key="2">
    <source>
        <dbReference type="EMBL" id="MCC2130613.1"/>
    </source>
</evidence>
<sequence length="299" mass="33897">MELRHVYGNTYAAVGATALMPVYKLTDTDIVLMDTGYARLDRSALVNLIEGNGFRLRGIICSHAHFDHTGNVRYLQQRYGCLAAAQIIEAGISVNPDAYRANYVALTYGKSREYLLEECFPADVIIPADAEHLDFCGARFGILQLPGHSAGHIGVVTPDGVAYLGDCLIDEEQIAAAKLPTSMFIARDLESKESLRNLRRPAYIIAHKQVLTDIGPLIDRNIAFIHDKGRELLEDLEDGMSFDQWIYAFCQRENVRTRNEFKFSIVERNFANFVDWLTDEGKVEVRREFCAKHYFHREK</sequence>
<dbReference type="Pfam" id="PF00753">
    <property type="entry name" value="Lactamase_B"/>
    <property type="match status" value="1"/>
</dbReference>
<name>A0AAE3AIH6_9FIRM</name>
<dbReference type="InterPro" id="IPR036866">
    <property type="entry name" value="RibonucZ/Hydroxyglut_hydro"/>
</dbReference>
<keyword evidence="3" id="KW-1185">Reference proteome</keyword>
<dbReference type="EMBL" id="JAJEPW010000057">
    <property type="protein sequence ID" value="MCC2130613.1"/>
    <property type="molecule type" value="Genomic_DNA"/>
</dbReference>
<dbReference type="InterPro" id="IPR001279">
    <property type="entry name" value="Metallo-B-lactamas"/>
</dbReference>
<gene>
    <name evidence="2" type="ORF">LKD37_14025</name>
</gene>
<dbReference type="PANTHER" id="PTHR42951:SF14">
    <property type="entry name" value="METALLO-BETA-LACTAMASE SUPERFAMILY PROTEIN"/>
    <property type="match status" value="1"/>
</dbReference>
<dbReference type="Gene3D" id="3.60.15.10">
    <property type="entry name" value="Ribonuclease Z/Hydroxyacylglutathione hydrolase-like"/>
    <property type="match status" value="1"/>
</dbReference>
<dbReference type="SUPFAM" id="SSF56281">
    <property type="entry name" value="Metallo-hydrolase/oxidoreductase"/>
    <property type="match status" value="1"/>
</dbReference>
<accession>A0AAE3AIH6</accession>
<organism evidence="2 3">
    <name type="scientific">Brotocaccenecus cirricatena</name>
    <dbReference type="NCBI Taxonomy" id="3064195"/>
    <lineage>
        <taxon>Bacteria</taxon>
        <taxon>Bacillati</taxon>
        <taxon>Bacillota</taxon>
        <taxon>Clostridia</taxon>
        <taxon>Eubacteriales</taxon>
        <taxon>Oscillospiraceae</taxon>
        <taxon>Brotocaccenecus</taxon>
    </lineage>
</organism>
<evidence type="ECO:0000259" key="1">
    <source>
        <dbReference type="SMART" id="SM00849"/>
    </source>
</evidence>
<protein>
    <submittedName>
        <fullName evidence="2">MBL fold metallo-hydrolase</fullName>
    </submittedName>
</protein>
<dbReference type="RefSeq" id="WP_302929769.1">
    <property type="nucleotide sequence ID" value="NZ_JAJEPW010000057.1"/>
</dbReference>
<reference evidence="2" key="1">
    <citation type="submission" date="2021-10" db="EMBL/GenBank/DDBJ databases">
        <title>Anaerobic single-cell dispensing facilitates the cultivation of human gut bacteria.</title>
        <authorList>
            <person name="Afrizal A."/>
        </authorList>
    </citation>
    <scope>NUCLEOTIDE SEQUENCE</scope>
    <source>
        <strain evidence="2">CLA-AA-H272</strain>
    </source>
</reference>
<comment type="caution">
    <text evidence="2">The sequence shown here is derived from an EMBL/GenBank/DDBJ whole genome shotgun (WGS) entry which is preliminary data.</text>
</comment>
<dbReference type="Proteomes" id="UP001199319">
    <property type="component" value="Unassembled WGS sequence"/>
</dbReference>
<dbReference type="PANTHER" id="PTHR42951">
    <property type="entry name" value="METALLO-BETA-LACTAMASE DOMAIN-CONTAINING"/>
    <property type="match status" value="1"/>
</dbReference>
<evidence type="ECO:0000313" key="3">
    <source>
        <dbReference type="Proteomes" id="UP001199319"/>
    </source>
</evidence>
<dbReference type="InterPro" id="IPR050855">
    <property type="entry name" value="NDM-1-like"/>
</dbReference>
<feature type="domain" description="Metallo-beta-lactamase" evidence="1">
    <location>
        <begin position="19"/>
        <end position="207"/>
    </location>
</feature>
<dbReference type="SMART" id="SM00849">
    <property type="entry name" value="Lactamase_B"/>
    <property type="match status" value="1"/>
</dbReference>
<proteinExistence type="predicted"/>